<gene>
    <name evidence="1" type="ORF">KSMBR1_2451</name>
</gene>
<dbReference type="RefSeq" id="WP_099325596.1">
    <property type="nucleotide sequence ID" value="NZ_LT934425.1"/>
</dbReference>
<name>A0A2C9CH61_KUEST</name>
<dbReference type="Proteomes" id="UP000221734">
    <property type="component" value="Chromosome Kuenenia_stuttgartiensis_MBR1"/>
</dbReference>
<dbReference type="KEGG" id="kst:KSMBR1_2451"/>
<protein>
    <submittedName>
        <fullName evidence="1">Uncharacterized protein</fullName>
    </submittedName>
</protein>
<dbReference type="OrthoDB" id="2375320at2"/>
<dbReference type="EMBL" id="LT934425">
    <property type="protein sequence ID" value="SOH04938.1"/>
    <property type="molecule type" value="Genomic_DNA"/>
</dbReference>
<reference evidence="2" key="1">
    <citation type="submission" date="2017-10" db="EMBL/GenBank/DDBJ databases">
        <authorList>
            <person name="Frank J."/>
        </authorList>
    </citation>
    <scope>NUCLEOTIDE SEQUENCE [LARGE SCALE GENOMIC DNA]</scope>
</reference>
<evidence type="ECO:0000313" key="2">
    <source>
        <dbReference type="Proteomes" id="UP000221734"/>
    </source>
</evidence>
<dbReference type="AlphaFoldDB" id="A0A2C9CH61"/>
<accession>A0A2C9CH61</accession>
<keyword evidence="2" id="KW-1185">Reference proteome</keyword>
<proteinExistence type="predicted"/>
<sequence>MNKILDKLHHMSKIPRHGTDCYKQWLEQKDFLQFLLDTSHGDIPLYVSYKESYIYSVFLPQNCLRGNYIDDLMNWNCFPDSSWGYSYSYGKKERAIDISLLHPFDSSGSKLLKNATPITFLRSFEGRIGQKSYIEVLQLFTHLNGLHFVEEKNAYCRLNEDGDIEEIIKIHHTPDDILVTIKQDVLDHHLFLSNSVLLRLFDRTLCNNWIKSSAETRNKSNFSDKKNKIYARQGIAYDKECLPTAGWLRGFQIIRNYQPRKKMIKILTDGHSKPQKYEEFIAHDWKRKKIASFSCDPKKLDNYFVESDKPFETSPVFFKPDVLLKYKQNPEKYTLEQRSIHCRESWSLKTYDINEAGQVHTYLIYLGDLPHSEQLHWKSYNEKPKAKISRRAFTTDFMGKCDLSYEPLSALKKALKDLEEEKPDLWSCSDGKLNQQLHYPVTDSLKEWIDEIHTLDKLVVEGLKKPYLRNIAISLNCYDNKVGTIKLLKKILETKEIDSHEINEIISPLEDIHFLRTKLAGHSSGKEADKIRKDLIAKHGDLRKHFRNLVEKTDKSIKGMKRIQL</sequence>
<evidence type="ECO:0000313" key="1">
    <source>
        <dbReference type="EMBL" id="SOH04938.1"/>
    </source>
</evidence>
<organism evidence="1 2">
    <name type="scientific">Kuenenia stuttgartiensis</name>
    <dbReference type="NCBI Taxonomy" id="174633"/>
    <lineage>
        <taxon>Bacteria</taxon>
        <taxon>Pseudomonadati</taxon>
        <taxon>Planctomycetota</taxon>
        <taxon>Candidatus Brocadiia</taxon>
        <taxon>Candidatus Brocadiales</taxon>
        <taxon>Candidatus Brocadiaceae</taxon>
        <taxon>Candidatus Kuenenia</taxon>
    </lineage>
</organism>